<dbReference type="STRING" id="76731.RD2015_2933"/>
<evidence type="ECO:0000313" key="3">
    <source>
        <dbReference type="Proteomes" id="UP000060699"/>
    </source>
</evidence>
<dbReference type="EMBL" id="CP013729">
    <property type="protein sequence ID" value="ALV07395.1"/>
    <property type="molecule type" value="Genomic_DNA"/>
</dbReference>
<feature type="region of interest" description="Disordered" evidence="1">
    <location>
        <begin position="288"/>
        <end position="317"/>
    </location>
</feature>
<proteinExistence type="predicted"/>
<dbReference type="NCBIfam" id="TIGR03101">
    <property type="entry name" value="hydr2_PEP"/>
    <property type="match status" value="1"/>
</dbReference>
<dbReference type="AlphaFoldDB" id="A0A0U3MWJ5"/>
<dbReference type="Proteomes" id="UP000060699">
    <property type="component" value="Chromosome"/>
</dbReference>
<keyword evidence="2" id="KW-0378">Hydrolase</keyword>
<evidence type="ECO:0000313" key="2">
    <source>
        <dbReference type="EMBL" id="ALV07395.1"/>
    </source>
</evidence>
<dbReference type="InterPro" id="IPR029058">
    <property type="entry name" value="AB_hydrolase_fold"/>
</dbReference>
<dbReference type="PATRIC" id="fig|76731.3.peg.3004"/>
<protein>
    <submittedName>
        <fullName evidence="2">Exosortase A system-associated hydrolase 2</fullName>
    </submittedName>
</protein>
<dbReference type="SUPFAM" id="SSF53474">
    <property type="entry name" value="alpha/beta-Hydrolases"/>
    <property type="match status" value="1"/>
</dbReference>
<dbReference type="InterPro" id="IPR017532">
    <property type="entry name" value="Hydrolase-2_PEP"/>
</dbReference>
<name>A0A0U3MWJ5_9BURK</name>
<feature type="compositionally biased region" description="Polar residues" evidence="1">
    <location>
        <begin position="288"/>
        <end position="304"/>
    </location>
</feature>
<organism evidence="2 3">
    <name type="scientific">Roseateles depolymerans</name>
    <dbReference type="NCBI Taxonomy" id="76731"/>
    <lineage>
        <taxon>Bacteria</taxon>
        <taxon>Pseudomonadati</taxon>
        <taxon>Pseudomonadota</taxon>
        <taxon>Betaproteobacteria</taxon>
        <taxon>Burkholderiales</taxon>
        <taxon>Sphaerotilaceae</taxon>
        <taxon>Roseateles</taxon>
    </lineage>
</organism>
<reference evidence="2 3" key="1">
    <citation type="submission" date="2015-12" db="EMBL/GenBank/DDBJ databases">
        <title>Complete genome of Roseateles depolymerans KCTC 42856.</title>
        <authorList>
            <person name="Kim K.M."/>
        </authorList>
    </citation>
    <scope>NUCLEOTIDE SEQUENCE [LARGE SCALE GENOMIC DNA]</scope>
    <source>
        <strain evidence="2 3">KCTC 42856</strain>
    </source>
</reference>
<dbReference type="KEGG" id="rdp:RD2015_2933"/>
<dbReference type="OrthoDB" id="8525674at2"/>
<dbReference type="RefSeq" id="WP_083525658.1">
    <property type="nucleotide sequence ID" value="NZ_CP013729.1"/>
</dbReference>
<accession>A0A0U3MWJ5</accession>
<keyword evidence="3" id="KW-1185">Reference proteome</keyword>
<dbReference type="Gene3D" id="3.40.50.1820">
    <property type="entry name" value="alpha/beta hydrolase"/>
    <property type="match status" value="1"/>
</dbReference>
<gene>
    <name evidence="2" type="ORF">RD2015_2933</name>
</gene>
<sequence>MTAACRSFFLDAGPRGQRLCVFEAAQGVATPVGQVLLLPPFAEELNKSRRMLALASRAFAAEGFEVLRMDLLGCGDSSGDFGDASWDDWQDDAVLGAEWLTQRALRAAGRADLPLWLWGVRAGALLAPAVAQRVARPMHLLLWQPVTAGKLQLQQFLRLKVAADLVGGQAKGAMQALRTQLDQGQPVEIAGYQLSPSLALGLEQAQLKPEREDGRQPFGDVVWLETQAREAPVLSPAGASAAKAWTDAGCEVMAQAVQGPSFWAASEIEVAPQLIEASVAALLQAVTGSGSVSESPGKPSSTSRSPDEASRTEGAGA</sequence>
<evidence type="ECO:0000256" key="1">
    <source>
        <dbReference type="SAM" id="MobiDB-lite"/>
    </source>
</evidence>
<dbReference type="GO" id="GO:0016787">
    <property type="term" value="F:hydrolase activity"/>
    <property type="evidence" value="ECO:0007669"/>
    <property type="project" value="UniProtKB-KW"/>
</dbReference>